<proteinExistence type="predicted"/>
<evidence type="ECO:0000313" key="2">
    <source>
        <dbReference type="Proteomes" id="UP000799428"/>
    </source>
</evidence>
<organism evidence="1 2">
    <name type="scientific">Pleomassaria siparia CBS 279.74</name>
    <dbReference type="NCBI Taxonomy" id="1314801"/>
    <lineage>
        <taxon>Eukaryota</taxon>
        <taxon>Fungi</taxon>
        <taxon>Dikarya</taxon>
        <taxon>Ascomycota</taxon>
        <taxon>Pezizomycotina</taxon>
        <taxon>Dothideomycetes</taxon>
        <taxon>Pleosporomycetidae</taxon>
        <taxon>Pleosporales</taxon>
        <taxon>Pleomassariaceae</taxon>
        <taxon>Pleomassaria</taxon>
    </lineage>
</organism>
<dbReference type="EMBL" id="MU005776">
    <property type="protein sequence ID" value="KAF2706370.1"/>
    <property type="molecule type" value="Genomic_DNA"/>
</dbReference>
<dbReference type="AlphaFoldDB" id="A0A6G1K0W1"/>
<reference evidence="1" key="1">
    <citation type="journal article" date="2020" name="Stud. Mycol.">
        <title>101 Dothideomycetes genomes: a test case for predicting lifestyles and emergence of pathogens.</title>
        <authorList>
            <person name="Haridas S."/>
            <person name="Albert R."/>
            <person name="Binder M."/>
            <person name="Bloem J."/>
            <person name="Labutti K."/>
            <person name="Salamov A."/>
            <person name="Andreopoulos B."/>
            <person name="Baker S."/>
            <person name="Barry K."/>
            <person name="Bills G."/>
            <person name="Bluhm B."/>
            <person name="Cannon C."/>
            <person name="Castanera R."/>
            <person name="Culley D."/>
            <person name="Daum C."/>
            <person name="Ezra D."/>
            <person name="Gonzalez J."/>
            <person name="Henrissat B."/>
            <person name="Kuo A."/>
            <person name="Liang C."/>
            <person name="Lipzen A."/>
            <person name="Lutzoni F."/>
            <person name="Magnuson J."/>
            <person name="Mondo S."/>
            <person name="Nolan M."/>
            <person name="Ohm R."/>
            <person name="Pangilinan J."/>
            <person name="Park H.-J."/>
            <person name="Ramirez L."/>
            <person name="Alfaro M."/>
            <person name="Sun H."/>
            <person name="Tritt A."/>
            <person name="Yoshinaga Y."/>
            <person name="Zwiers L.-H."/>
            <person name="Turgeon B."/>
            <person name="Goodwin S."/>
            <person name="Spatafora J."/>
            <person name="Crous P."/>
            <person name="Grigoriev I."/>
        </authorList>
    </citation>
    <scope>NUCLEOTIDE SEQUENCE</scope>
    <source>
        <strain evidence="1">CBS 279.74</strain>
    </source>
</reference>
<sequence length="58" mass="6633">METCHLTGVIFYLSRFLKSRYPVKFDIWVQIKPPNFPYDNRGRPAGVYQGAKTAGLAL</sequence>
<name>A0A6G1K0W1_9PLEO</name>
<evidence type="ECO:0000313" key="1">
    <source>
        <dbReference type="EMBL" id="KAF2706370.1"/>
    </source>
</evidence>
<keyword evidence="2" id="KW-1185">Reference proteome</keyword>
<accession>A0A6G1K0W1</accession>
<dbReference type="Proteomes" id="UP000799428">
    <property type="component" value="Unassembled WGS sequence"/>
</dbReference>
<protein>
    <submittedName>
        <fullName evidence="1">Uncharacterized protein</fullName>
    </submittedName>
</protein>
<gene>
    <name evidence="1" type="ORF">K504DRAFT_505317</name>
</gene>